<comment type="caution">
    <text evidence="2">The sequence shown here is derived from an EMBL/GenBank/DDBJ whole genome shotgun (WGS) entry which is preliminary data.</text>
</comment>
<gene>
    <name evidence="2" type="ORF">DU473_04315</name>
</gene>
<organism evidence="2 3">
    <name type="scientific">Campylobacter novaezeelandiae</name>
    <dbReference type="NCBI Taxonomy" id="2267891"/>
    <lineage>
        <taxon>Bacteria</taxon>
        <taxon>Pseudomonadati</taxon>
        <taxon>Campylobacterota</taxon>
        <taxon>Epsilonproteobacteria</taxon>
        <taxon>Campylobacterales</taxon>
        <taxon>Campylobacteraceae</taxon>
        <taxon>Campylobacter</taxon>
    </lineage>
</organism>
<dbReference type="Proteomes" id="UP000292583">
    <property type="component" value="Unassembled WGS sequence"/>
</dbReference>
<dbReference type="InterPro" id="IPR041698">
    <property type="entry name" value="Methyltransf_25"/>
</dbReference>
<evidence type="ECO:0000259" key="1">
    <source>
        <dbReference type="Pfam" id="PF13649"/>
    </source>
</evidence>
<keyword evidence="3" id="KW-1185">Reference proteome</keyword>
<sequence>MDNSNFWENIFSNKEWGKYPSENLIRFIARNFYNVQDRSKINILELGLGTGANLWFCAREGFSVSGIEWSKTGVERFKKRLEDENLSKQIKEIKIGDYAQKLDEFENESFDAIIDIASLCCNDFEKTKSIFDKAISKLKPCGKFLSMTLATGLFGYEKEKGLEQTPGYGIYKGNGKLRFSTLNEIKSLYKHKDFKRTNLSMLTLEDVLEDKETRIIDKIFIIEGEKYPNGGGGDLDLLKRNGK</sequence>
<accession>A0A4Q9JUH3</accession>
<evidence type="ECO:0000313" key="3">
    <source>
        <dbReference type="Proteomes" id="UP000292583"/>
    </source>
</evidence>
<keyword evidence="2" id="KW-0489">Methyltransferase</keyword>
<dbReference type="AlphaFoldDB" id="A0A4Q9JUH3"/>
<dbReference type="CDD" id="cd02440">
    <property type="entry name" value="AdoMet_MTases"/>
    <property type="match status" value="1"/>
</dbReference>
<dbReference type="GO" id="GO:0008168">
    <property type="term" value="F:methyltransferase activity"/>
    <property type="evidence" value="ECO:0007669"/>
    <property type="project" value="UniProtKB-KW"/>
</dbReference>
<protein>
    <submittedName>
        <fullName evidence="2">Class I SAM-dependent methyltransferase</fullName>
    </submittedName>
</protein>
<dbReference type="InterPro" id="IPR029063">
    <property type="entry name" value="SAM-dependent_MTases_sf"/>
</dbReference>
<feature type="domain" description="Methyltransferase" evidence="1">
    <location>
        <begin position="43"/>
        <end position="142"/>
    </location>
</feature>
<dbReference type="EMBL" id="QPGR01000006">
    <property type="protein sequence ID" value="TBR81320.1"/>
    <property type="molecule type" value="Genomic_DNA"/>
</dbReference>
<evidence type="ECO:0000313" key="2">
    <source>
        <dbReference type="EMBL" id="TBR81320.1"/>
    </source>
</evidence>
<dbReference type="RefSeq" id="WP_131186595.1">
    <property type="nucleotide sequence ID" value="NZ_QPGR01000006.1"/>
</dbReference>
<reference evidence="2 3" key="1">
    <citation type="submission" date="2018-07" db="EMBL/GenBank/DDBJ databases">
        <title>Campylobacter zealandensis sp. nov., isolated from birds and water in New Zealand.</title>
        <authorList>
            <person name="Wilkinson D.A."/>
            <person name="Biggs P.J."/>
            <person name="French N.P."/>
            <person name="Midwinter A.C."/>
        </authorList>
    </citation>
    <scope>NUCLEOTIDE SEQUENCE [LARGE SCALE GENOMIC DNA]</scope>
    <source>
        <strain evidence="2 3">B423b</strain>
    </source>
</reference>
<dbReference type="Gene3D" id="3.40.50.150">
    <property type="entry name" value="Vaccinia Virus protein VP39"/>
    <property type="match status" value="1"/>
</dbReference>
<dbReference type="Pfam" id="PF13649">
    <property type="entry name" value="Methyltransf_25"/>
    <property type="match status" value="1"/>
</dbReference>
<name>A0A4Q9JUH3_9BACT</name>
<keyword evidence="2" id="KW-0808">Transferase</keyword>
<proteinExistence type="predicted"/>
<dbReference type="SUPFAM" id="SSF53335">
    <property type="entry name" value="S-adenosyl-L-methionine-dependent methyltransferases"/>
    <property type="match status" value="1"/>
</dbReference>
<dbReference type="OrthoDB" id="9804312at2"/>
<dbReference type="GO" id="GO:0032259">
    <property type="term" value="P:methylation"/>
    <property type="evidence" value="ECO:0007669"/>
    <property type="project" value="UniProtKB-KW"/>
</dbReference>